<dbReference type="EMBL" id="BK015722">
    <property type="protein sequence ID" value="DAE21943.1"/>
    <property type="molecule type" value="Genomic_DNA"/>
</dbReference>
<sequence>MKTYCKRKDISNIDFVKSCITPFLHERLDKSNVAKLFAYYNGISNTKSRKNIDTSPEYVSDTIDKIAESISENLKSRTVVEHVISVTPNEAIVTYREIVDGISGKRRELGLEKLIFQLYEVIARDACQEMFDAKIGEFQVSSIKGKGQSYGKKYIKKWISRDPEGTKFCAKADVRKCYPSIPHDRLKELLHRDLRKSGELLYLLDSIIYLYDCANQQLGRKELCGKGILIGSPLSKDLNNYYMSYLYHYIYEQLAITTVRRGKEKRTRLVSHAMIYADDIVVFGGNKKHLHQAMKLIIEFTRKFLGLEIKPTWEKFLVSYKDSSGKTKGRNLDFMGFVFRGCEAFYREYGKVKKRLKKVIVTVRDSIFLRARRKFYLFIKFIRSKTVVTKHKAMSLLAYNGWIKNSDSHKFQRKEHWKEILNIAKRMVSRYEKGKPYETEKYYKKVRKIYA</sequence>
<dbReference type="Pfam" id="PF00078">
    <property type="entry name" value="RVT_1"/>
    <property type="match status" value="1"/>
</dbReference>
<name>A0A8S5QRP8_9CAUD</name>
<evidence type="ECO:0000259" key="1">
    <source>
        <dbReference type="PROSITE" id="PS50878"/>
    </source>
</evidence>
<organism evidence="2">
    <name type="scientific">Myoviridae sp. ct7zc7</name>
    <dbReference type="NCBI Taxonomy" id="2826620"/>
    <lineage>
        <taxon>Viruses</taxon>
        <taxon>Duplodnaviria</taxon>
        <taxon>Heunggongvirae</taxon>
        <taxon>Uroviricota</taxon>
        <taxon>Caudoviricetes</taxon>
    </lineage>
</organism>
<proteinExistence type="predicted"/>
<accession>A0A8S5QRP8</accession>
<dbReference type="InterPro" id="IPR000477">
    <property type="entry name" value="RT_dom"/>
</dbReference>
<dbReference type="InterPro" id="IPR043502">
    <property type="entry name" value="DNA/RNA_pol_sf"/>
</dbReference>
<feature type="domain" description="Reverse transcriptase" evidence="1">
    <location>
        <begin position="68"/>
        <end position="339"/>
    </location>
</feature>
<dbReference type="PROSITE" id="PS50878">
    <property type="entry name" value="RT_POL"/>
    <property type="match status" value="1"/>
</dbReference>
<evidence type="ECO:0000313" key="2">
    <source>
        <dbReference type="EMBL" id="DAE21943.1"/>
    </source>
</evidence>
<reference evidence="2" key="1">
    <citation type="journal article" date="2021" name="Proc. Natl. Acad. Sci. U.S.A.">
        <title>A Catalog of Tens of Thousands of Viruses from Human Metagenomes Reveals Hidden Associations with Chronic Diseases.</title>
        <authorList>
            <person name="Tisza M.J."/>
            <person name="Buck C.B."/>
        </authorList>
    </citation>
    <scope>NUCLEOTIDE SEQUENCE</scope>
    <source>
        <strain evidence="2">Ct7zc7</strain>
    </source>
</reference>
<dbReference type="SUPFAM" id="SSF56672">
    <property type="entry name" value="DNA/RNA polymerases"/>
    <property type="match status" value="1"/>
</dbReference>
<protein>
    <recommendedName>
        <fullName evidence="1">Reverse transcriptase domain-containing protein</fullName>
    </recommendedName>
</protein>